<dbReference type="EMBL" id="GGEC01005478">
    <property type="protein sequence ID" value="MBW85961.1"/>
    <property type="molecule type" value="Transcribed_RNA"/>
</dbReference>
<accession>A0A2P2IXL4</accession>
<sequence length="11" mass="1179">MSLPAGFKVET</sequence>
<proteinExistence type="predicted"/>
<organism evidence="1">
    <name type="scientific">Rhizophora mucronata</name>
    <name type="common">Asiatic mangrove</name>
    <dbReference type="NCBI Taxonomy" id="61149"/>
    <lineage>
        <taxon>Eukaryota</taxon>
        <taxon>Viridiplantae</taxon>
        <taxon>Streptophyta</taxon>
        <taxon>Embryophyta</taxon>
        <taxon>Tracheophyta</taxon>
        <taxon>Spermatophyta</taxon>
        <taxon>Magnoliopsida</taxon>
        <taxon>eudicotyledons</taxon>
        <taxon>Gunneridae</taxon>
        <taxon>Pentapetalae</taxon>
        <taxon>rosids</taxon>
        <taxon>fabids</taxon>
        <taxon>Malpighiales</taxon>
        <taxon>Rhizophoraceae</taxon>
        <taxon>Rhizophora</taxon>
    </lineage>
</organism>
<reference evidence="1" key="1">
    <citation type="submission" date="2018-02" db="EMBL/GenBank/DDBJ databases">
        <title>Rhizophora mucronata_Transcriptome.</title>
        <authorList>
            <person name="Meera S.P."/>
            <person name="Sreeshan A."/>
            <person name="Augustine A."/>
        </authorList>
    </citation>
    <scope>NUCLEOTIDE SEQUENCE</scope>
    <source>
        <tissue evidence="1">Leaf</tissue>
    </source>
</reference>
<protein>
    <submittedName>
        <fullName evidence="1">Uncharacterized protein</fullName>
    </submittedName>
</protein>
<name>A0A2P2IXL4_RHIMU</name>
<evidence type="ECO:0000313" key="1">
    <source>
        <dbReference type="EMBL" id="MBW85961.1"/>
    </source>
</evidence>